<feature type="transmembrane region" description="Helical" evidence="1">
    <location>
        <begin position="242"/>
        <end position="261"/>
    </location>
</feature>
<keyword evidence="1" id="KW-0472">Membrane</keyword>
<feature type="transmembrane region" description="Helical" evidence="1">
    <location>
        <begin position="209"/>
        <end position="230"/>
    </location>
</feature>
<dbReference type="AlphaFoldDB" id="A0A1F5VNU9"/>
<dbReference type="InterPro" id="IPR045466">
    <property type="entry name" value="DUF6498"/>
</dbReference>
<evidence type="ECO:0000313" key="2">
    <source>
        <dbReference type="EMBL" id="OGF65086.1"/>
    </source>
</evidence>
<dbReference type="Pfam" id="PF20108">
    <property type="entry name" value="DUF6498"/>
    <property type="match status" value="1"/>
</dbReference>
<evidence type="ECO:0000256" key="1">
    <source>
        <dbReference type="SAM" id="Phobius"/>
    </source>
</evidence>
<dbReference type="Proteomes" id="UP000178943">
    <property type="component" value="Unassembled WGS sequence"/>
</dbReference>
<comment type="caution">
    <text evidence="2">The sequence shown here is derived from an EMBL/GenBank/DDBJ whole genome shotgun (WGS) entry which is preliminary data.</text>
</comment>
<feature type="transmembrane region" description="Helical" evidence="1">
    <location>
        <begin position="41"/>
        <end position="68"/>
    </location>
</feature>
<keyword evidence="1" id="KW-1133">Transmembrane helix</keyword>
<feature type="transmembrane region" description="Helical" evidence="1">
    <location>
        <begin position="80"/>
        <end position="99"/>
    </location>
</feature>
<gene>
    <name evidence="2" type="ORF">A2Y62_19935</name>
</gene>
<protein>
    <submittedName>
        <fullName evidence="2">Uncharacterized protein</fullName>
    </submittedName>
</protein>
<reference evidence="2 3" key="1">
    <citation type="journal article" date="2016" name="Nat. Commun.">
        <title>Thousands of microbial genomes shed light on interconnected biogeochemical processes in an aquifer system.</title>
        <authorList>
            <person name="Anantharaman K."/>
            <person name="Brown C.T."/>
            <person name="Hug L.A."/>
            <person name="Sharon I."/>
            <person name="Castelle C.J."/>
            <person name="Probst A.J."/>
            <person name="Thomas B.C."/>
            <person name="Singh A."/>
            <person name="Wilkins M.J."/>
            <person name="Karaoz U."/>
            <person name="Brodie E.L."/>
            <person name="Williams K.H."/>
            <person name="Hubbard S.S."/>
            <person name="Banfield J.F."/>
        </authorList>
    </citation>
    <scope>NUCLEOTIDE SEQUENCE [LARGE SCALE GENOMIC DNA]</scope>
</reference>
<proteinExistence type="predicted"/>
<organism evidence="2 3">
    <name type="scientific">Candidatus Fischerbacteria bacterium RBG_13_37_8</name>
    <dbReference type="NCBI Taxonomy" id="1817863"/>
    <lineage>
        <taxon>Bacteria</taxon>
        <taxon>Candidatus Fischeribacteriota</taxon>
    </lineage>
</organism>
<dbReference type="EMBL" id="MFGW01000119">
    <property type="protein sequence ID" value="OGF65086.1"/>
    <property type="molecule type" value="Genomic_DNA"/>
</dbReference>
<accession>A0A1F5VNU9</accession>
<feature type="transmembrane region" description="Helical" evidence="1">
    <location>
        <begin position="12"/>
        <end position="35"/>
    </location>
</feature>
<sequence>MLTKDVYGHTNVPILFYPSIIIIIIVNLIPLAGVLLWDWDIFTIILLYWLEIPVLVIWHCITVIINPLYGWRNIIEMREYSWLIYYVLAFFFIALSAYLKPSIPGIGKSPWDIITFYLLNKKLWIPLTLLLISQVTGLRGKPLPGQPYAENATEADASAISPEEMTVKTAQGTFKIKKIEIPRLNKQVTALDKKIKKEKHLMEHSYIGFMERMGAMFLFVCVGFIAQLVLKFTSLSKSNFEIIFLLLFILAKTIVEVAFYVNKPEP</sequence>
<evidence type="ECO:0000313" key="3">
    <source>
        <dbReference type="Proteomes" id="UP000178943"/>
    </source>
</evidence>
<keyword evidence="1" id="KW-0812">Transmembrane</keyword>
<name>A0A1F5VNU9_9BACT</name>